<sequence length="137" mass="15723">MQLTQPGQFPRRQQICRWPLITLCFLSIKHAATQCSRDAHHAIKVVLGDEIAPLQRQIFLILGRHDIGRRAVHTVLIKKQPDNLMPACKHCPGKQQGTPRGGRMRSGKKRNGEFHDQLCQQNMRNDKEFRGWRVGLA</sequence>
<dbReference type="Proteomes" id="UP000247480">
    <property type="component" value="Unassembled WGS sequence"/>
</dbReference>
<name>A0A2V0QGM5_PSESF</name>
<dbReference type="AlphaFoldDB" id="A0A2V0QGM5"/>
<protein>
    <submittedName>
        <fullName evidence="2">Membrane protein insertase Oxa1/YidC/SpoIIIJ</fullName>
    </submittedName>
</protein>
<reference evidence="2 3" key="1">
    <citation type="submission" date="2018-04" db="EMBL/GenBank/DDBJ databases">
        <title>Draft genome sequence of Pseudomonas syringae pv. actinidiae biovar 1 strains isolated from kiwifruit in Kagawa prefecture.</title>
        <authorList>
            <person name="Tabuchi M."/>
            <person name="Saito M."/>
            <person name="Fujiwara S."/>
            <person name="Sasa N."/>
            <person name="Akimitsu K."/>
            <person name="Gomi K."/>
            <person name="Konishi-Sugita S."/>
            <person name="Hamano K."/>
            <person name="Kataoka I."/>
        </authorList>
    </citation>
    <scope>NUCLEOTIDE SEQUENCE [LARGE SCALE GENOMIC DNA]</scope>
    <source>
        <strain evidence="2 3">MAFF212206</strain>
    </source>
</reference>
<accession>A0A2V0QGM5</accession>
<dbReference type="EMBL" id="BGJZ01000123">
    <property type="protein sequence ID" value="GBH09465.1"/>
    <property type="molecule type" value="Genomic_DNA"/>
</dbReference>
<proteinExistence type="predicted"/>
<gene>
    <name evidence="2" type="ORF">KPSA1_02861</name>
</gene>
<organism evidence="2 3">
    <name type="scientific">Pseudomonas syringae pv. actinidiae</name>
    <dbReference type="NCBI Taxonomy" id="103796"/>
    <lineage>
        <taxon>Bacteria</taxon>
        <taxon>Pseudomonadati</taxon>
        <taxon>Pseudomonadota</taxon>
        <taxon>Gammaproteobacteria</taxon>
        <taxon>Pseudomonadales</taxon>
        <taxon>Pseudomonadaceae</taxon>
        <taxon>Pseudomonas</taxon>
        <taxon>Pseudomonas syringae</taxon>
    </lineage>
</organism>
<comment type="caution">
    <text evidence="2">The sequence shown here is derived from an EMBL/GenBank/DDBJ whole genome shotgun (WGS) entry which is preliminary data.</text>
</comment>
<evidence type="ECO:0000313" key="3">
    <source>
        <dbReference type="Proteomes" id="UP000247480"/>
    </source>
</evidence>
<evidence type="ECO:0000313" key="2">
    <source>
        <dbReference type="EMBL" id="GBH09465.1"/>
    </source>
</evidence>
<feature type="region of interest" description="Disordered" evidence="1">
    <location>
        <begin position="92"/>
        <end position="115"/>
    </location>
</feature>
<evidence type="ECO:0000256" key="1">
    <source>
        <dbReference type="SAM" id="MobiDB-lite"/>
    </source>
</evidence>